<keyword evidence="2" id="KW-1185">Reference proteome</keyword>
<evidence type="ECO:0000313" key="1">
    <source>
        <dbReference type="EMBL" id="KAL1519253.1"/>
    </source>
</evidence>
<gene>
    <name evidence="1" type="ORF">AB1Y20_022782</name>
</gene>
<evidence type="ECO:0000313" key="2">
    <source>
        <dbReference type="Proteomes" id="UP001515480"/>
    </source>
</evidence>
<dbReference type="CDD" id="cd15482">
    <property type="entry name" value="Sialidase_non-viral"/>
    <property type="match status" value="1"/>
</dbReference>
<dbReference type="SUPFAM" id="SSF50939">
    <property type="entry name" value="Sialidases"/>
    <property type="match status" value="1"/>
</dbReference>
<protein>
    <recommendedName>
        <fullName evidence="3">Sialidase domain-containing protein</fullName>
    </recommendedName>
</protein>
<sequence length="416" mass="46236">MLRLLQAPPNPPSPPASADLTNLCATPPLSLGSPQPVALALWWEGAPPNGSARGWSDGWRYFSAFRCGPRARNVCLAYRERAQRARLVGGLESADGANFSLRARVRAGLVVPASAWAMSENLAIVRDRGGYLLVGGRTPLVLAHASSWHYPEGTALAALPPARRPPHWLVARKVLNSTHPCIEGKWFEPVAAGRQSAPPVQSRCVYDGRLSIVRVRGRLFLYARADIHYGRRHVQMTWSDDEGLSWAPFRLIRIEGAPPAHECLALNIYFFAAQRNPVGNSSLIAIFPVAHRARGCIAISVSRDGLHWSAVRPVVNCATDRSKERTIHQPVAGMILEGGSVYIYIHENVPNLTHVQDMPRPRSRLVRYRVKSKRLARWSEMALRSIIPEDQSTTSVERLPVERQLRQSLQMRQGKQ</sequence>
<dbReference type="Proteomes" id="UP001515480">
    <property type="component" value="Unassembled WGS sequence"/>
</dbReference>
<reference evidence="1 2" key="1">
    <citation type="journal article" date="2024" name="Science">
        <title>Giant polyketide synthase enzymes in the biosynthesis of giant marine polyether toxins.</title>
        <authorList>
            <person name="Fallon T.R."/>
            <person name="Shende V.V."/>
            <person name="Wierzbicki I.H."/>
            <person name="Pendleton A.L."/>
            <person name="Watervoot N.F."/>
            <person name="Auber R.P."/>
            <person name="Gonzalez D.J."/>
            <person name="Wisecaver J.H."/>
            <person name="Moore B.S."/>
        </authorList>
    </citation>
    <scope>NUCLEOTIDE SEQUENCE [LARGE SCALE GENOMIC DNA]</scope>
    <source>
        <strain evidence="1 2">12B1</strain>
    </source>
</reference>
<dbReference type="AlphaFoldDB" id="A0AB34JDV8"/>
<comment type="caution">
    <text evidence="1">The sequence shown here is derived from an EMBL/GenBank/DDBJ whole genome shotgun (WGS) entry which is preliminary data.</text>
</comment>
<name>A0AB34JDV8_PRYPA</name>
<organism evidence="1 2">
    <name type="scientific">Prymnesium parvum</name>
    <name type="common">Toxic golden alga</name>
    <dbReference type="NCBI Taxonomy" id="97485"/>
    <lineage>
        <taxon>Eukaryota</taxon>
        <taxon>Haptista</taxon>
        <taxon>Haptophyta</taxon>
        <taxon>Prymnesiophyceae</taxon>
        <taxon>Prymnesiales</taxon>
        <taxon>Prymnesiaceae</taxon>
        <taxon>Prymnesium</taxon>
    </lineage>
</organism>
<dbReference type="InterPro" id="IPR036278">
    <property type="entry name" value="Sialidase_sf"/>
</dbReference>
<evidence type="ECO:0008006" key="3">
    <source>
        <dbReference type="Google" id="ProtNLM"/>
    </source>
</evidence>
<dbReference type="EMBL" id="JBGBPQ010000009">
    <property type="protein sequence ID" value="KAL1519253.1"/>
    <property type="molecule type" value="Genomic_DNA"/>
</dbReference>
<accession>A0AB34JDV8</accession>
<proteinExistence type="predicted"/>